<keyword evidence="2" id="KW-0521">NADP</keyword>
<evidence type="ECO:0000256" key="6">
    <source>
        <dbReference type="PIRSR" id="PIRSR000097-3"/>
    </source>
</evidence>
<reference evidence="8" key="1">
    <citation type="submission" date="2022-03" db="EMBL/GenBank/DDBJ databases">
        <authorList>
            <person name="Sayadi A."/>
        </authorList>
    </citation>
    <scope>NUCLEOTIDE SEQUENCE</scope>
</reference>
<evidence type="ECO:0000256" key="1">
    <source>
        <dbReference type="ARBA" id="ARBA00007905"/>
    </source>
</evidence>
<dbReference type="FunFam" id="3.20.20.100:FF:000006">
    <property type="entry name" value="Aldo-keto reductase family 1 member A1"/>
    <property type="match status" value="1"/>
</dbReference>
<dbReference type="InterPro" id="IPR023210">
    <property type="entry name" value="NADP_OxRdtase_dom"/>
</dbReference>
<keyword evidence="9" id="KW-1185">Reference proteome</keyword>
<dbReference type="Proteomes" id="UP001152888">
    <property type="component" value="Unassembled WGS sequence"/>
</dbReference>
<dbReference type="InterPro" id="IPR036812">
    <property type="entry name" value="NAD(P)_OxRdtase_dom_sf"/>
</dbReference>
<dbReference type="InterPro" id="IPR020471">
    <property type="entry name" value="AKR"/>
</dbReference>
<evidence type="ECO:0000313" key="9">
    <source>
        <dbReference type="Proteomes" id="UP001152888"/>
    </source>
</evidence>
<dbReference type="OrthoDB" id="416253at2759"/>
<dbReference type="PIRSF" id="PIRSF000097">
    <property type="entry name" value="AKR"/>
    <property type="match status" value="1"/>
</dbReference>
<dbReference type="EMBL" id="CAKOFQ010008320">
    <property type="protein sequence ID" value="CAH2013414.1"/>
    <property type="molecule type" value="Genomic_DNA"/>
</dbReference>
<feature type="active site" description="Proton donor" evidence="4">
    <location>
        <position position="52"/>
    </location>
</feature>
<dbReference type="Pfam" id="PF00248">
    <property type="entry name" value="Aldo_ket_red"/>
    <property type="match status" value="1"/>
</dbReference>
<accession>A0A9P0Q7U5</accession>
<comment type="similarity">
    <text evidence="1">Belongs to the aldo/keto reductase family.</text>
</comment>
<organism evidence="8 9">
    <name type="scientific">Acanthoscelides obtectus</name>
    <name type="common">Bean weevil</name>
    <name type="synonym">Bruchus obtectus</name>
    <dbReference type="NCBI Taxonomy" id="200917"/>
    <lineage>
        <taxon>Eukaryota</taxon>
        <taxon>Metazoa</taxon>
        <taxon>Ecdysozoa</taxon>
        <taxon>Arthropoda</taxon>
        <taxon>Hexapoda</taxon>
        <taxon>Insecta</taxon>
        <taxon>Pterygota</taxon>
        <taxon>Neoptera</taxon>
        <taxon>Endopterygota</taxon>
        <taxon>Coleoptera</taxon>
        <taxon>Polyphaga</taxon>
        <taxon>Cucujiformia</taxon>
        <taxon>Chrysomeloidea</taxon>
        <taxon>Chrysomelidae</taxon>
        <taxon>Bruchinae</taxon>
        <taxon>Bruchini</taxon>
        <taxon>Acanthoscelides</taxon>
    </lineage>
</organism>
<feature type="binding site" evidence="5">
    <location>
        <position position="114"/>
    </location>
    <ligand>
        <name>substrate</name>
    </ligand>
</feature>
<name>A0A9P0Q7U5_ACAOB</name>
<feature type="site" description="Lowers pKa of active site Tyr" evidence="6">
    <location>
        <position position="81"/>
    </location>
</feature>
<dbReference type="PROSITE" id="PS00798">
    <property type="entry name" value="ALDOKETO_REDUCTASE_1"/>
    <property type="match status" value="1"/>
</dbReference>
<evidence type="ECO:0000313" key="8">
    <source>
        <dbReference type="EMBL" id="CAH2013414.1"/>
    </source>
</evidence>
<dbReference type="SUPFAM" id="SSF51430">
    <property type="entry name" value="NAD(P)-linked oxidoreductase"/>
    <property type="match status" value="1"/>
</dbReference>
<proteinExistence type="inferred from homology"/>
<sequence>MSVEMTVELNDGHKMPTVGLGTWMATDEDALTASIHEALKVGYRHIDTASAYCNEHVIGKVLKEWFDEEKITRDEIFVTTKLPPWGSKPEKVERFLKRSLDLLQLDYVDMYLIHVPFTLNEYIGENGQPWAGFKDDGNVDMDESTDLIGVWREFEKHQQEGLIRSIGLSDFNQGQIERILKNCEIPPSNHQFEYNAALQQDDMVKFCKDNNMVCTGYATLGSSGASSYRDVPELLTNSNVIEIGEKHKKTPAQVLLRHSLQKGLVVIPKSTNPARVRQNFEIFDFELDDEDMDSLSGLDCGFRIYDFESVFKGIKNHPEYPF</sequence>
<evidence type="ECO:0000256" key="5">
    <source>
        <dbReference type="PIRSR" id="PIRSR000097-2"/>
    </source>
</evidence>
<dbReference type="Gene3D" id="3.20.20.100">
    <property type="entry name" value="NADP-dependent oxidoreductase domain"/>
    <property type="match status" value="1"/>
</dbReference>
<feature type="domain" description="NADP-dependent oxidoreductase" evidence="7">
    <location>
        <begin position="18"/>
        <end position="296"/>
    </location>
</feature>
<dbReference type="PRINTS" id="PR00069">
    <property type="entry name" value="ALDKETRDTASE"/>
</dbReference>
<dbReference type="PANTHER" id="PTHR11732">
    <property type="entry name" value="ALDO/KETO REDUCTASE"/>
    <property type="match status" value="1"/>
</dbReference>
<gene>
    <name evidence="8" type="ORF">ACAOBT_LOCUS33454</name>
</gene>
<comment type="caution">
    <text evidence="8">The sequence shown here is derived from an EMBL/GenBank/DDBJ whole genome shotgun (WGS) entry which is preliminary data.</text>
</comment>
<protein>
    <recommendedName>
        <fullName evidence="7">NADP-dependent oxidoreductase domain-containing protein</fullName>
    </recommendedName>
</protein>
<evidence type="ECO:0000256" key="3">
    <source>
        <dbReference type="ARBA" id="ARBA00023002"/>
    </source>
</evidence>
<dbReference type="GO" id="GO:0016491">
    <property type="term" value="F:oxidoreductase activity"/>
    <property type="evidence" value="ECO:0007669"/>
    <property type="project" value="UniProtKB-KW"/>
</dbReference>
<dbReference type="InterPro" id="IPR018170">
    <property type="entry name" value="Aldo/ket_reductase_CS"/>
</dbReference>
<evidence type="ECO:0000256" key="4">
    <source>
        <dbReference type="PIRSR" id="PIRSR000097-1"/>
    </source>
</evidence>
<dbReference type="AlphaFoldDB" id="A0A9P0Q7U5"/>
<evidence type="ECO:0000256" key="2">
    <source>
        <dbReference type="ARBA" id="ARBA00022857"/>
    </source>
</evidence>
<evidence type="ECO:0000259" key="7">
    <source>
        <dbReference type="Pfam" id="PF00248"/>
    </source>
</evidence>
<keyword evidence="3" id="KW-0560">Oxidoreductase</keyword>